<dbReference type="RefSeq" id="WP_207297317.1">
    <property type="nucleotide sequence ID" value="NZ_CP071448.1"/>
</dbReference>
<evidence type="ECO:0000313" key="2">
    <source>
        <dbReference type="EMBL" id="QSW90150.1"/>
    </source>
</evidence>
<dbReference type="Proteomes" id="UP000663440">
    <property type="component" value="Chromosome"/>
</dbReference>
<feature type="signal peptide" evidence="1">
    <location>
        <begin position="1"/>
        <end position="21"/>
    </location>
</feature>
<feature type="chain" id="PRO_5045855710" description="Secreted protein" evidence="1">
    <location>
        <begin position="22"/>
        <end position="306"/>
    </location>
</feature>
<name>A0ABX7QGE6_9FLAO</name>
<evidence type="ECO:0000313" key="3">
    <source>
        <dbReference type="Proteomes" id="UP000663440"/>
    </source>
</evidence>
<evidence type="ECO:0000256" key="1">
    <source>
        <dbReference type="SAM" id="SignalP"/>
    </source>
</evidence>
<accession>A0ABX7QGE6</accession>
<protein>
    <recommendedName>
        <fullName evidence="4">Secreted protein</fullName>
    </recommendedName>
</protein>
<dbReference type="EMBL" id="CP071448">
    <property type="protein sequence ID" value="QSW90150.1"/>
    <property type="molecule type" value="Genomic_DNA"/>
</dbReference>
<reference evidence="2 3" key="1">
    <citation type="submission" date="2021-03" db="EMBL/GenBank/DDBJ databases">
        <title>Flavobacterium kribbensis sp. nov, an endophytic bacteria, isolated from soybean.</title>
        <authorList>
            <person name="Lee J."/>
            <person name="Seo J."/>
        </authorList>
    </citation>
    <scope>NUCLEOTIDE SEQUENCE [LARGE SCALE GENOMIC DNA]</scope>
    <source>
        <strain evidence="2 3">BB8</strain>
    </source>
</reference>
<evidence type="ECO:0008006" key="4">
    <source>
        <dbReference type="Google" id="ProtNLM"/>
    </source>
</evidence>
<proteinExistence type="predicted"/>
<sequence>MTYNKLIIIFFNIILISKLSAQTNTNADYSFYRDRIAVAPESIFAKFIETGMSPANHVLTETEQRKVANAFSLLPPLHLKILKEHLQSISFMDNMPNTALTSPVEQEAAAANKKFNITFRAGILNETISEWATVKEKSLYDTSARPSLELQIDAGNFDAFVYVLLHEATHVVDAVLKLTPHAEETDSVINHTAYTRNIWRLYNVPEVRYTKPELEKTRFRGGKVQPITSAKNIYDSLKKTPFVSLYGMASWHEDIAELVTIYHLTHTLNQPFVVYIKENGEIQSKFEPMKSRLVKRRIKLCALFYA</sequence>
<keyword evidence="3" id="KW-1185">Reference proteome</keyword>
<keyword evidence="1" id="KW-0732">Signal</keyword>
<organism evidence="2 3">
    <name type="scientific">Flavobacterium endoglycinae</name>
    <dbReference type="NCBI Taxonomy" id="2816357"/>
    <lineage>
        <taxon>Bacteria</taxon>
        <taxon>Pseudomonadati</taxon>
        <taxon>Bacteroidota</taxon>
        <taxon>Flavobacteriia</taxon>
        <taxon>Flavobacteriales</taxon>
        <taxon>Flavobacteriaceae</taxon>
        <taxon>Flavobacterium</taxon>
    </lineage>
</organism>
<gene>
    <name evidence="2" type="ORF">J0383_04860</name>
</gene>